<dbReference type="PROSITE" id="PS00122">
    <property type="entry name" value="CARBOXYLESTERASE_B_1"/>
    <property type="match status" value="1"/>
</dbReference>
<dbReference type="GO" id="GO:0016787">
    <property type="term" value="F:hydrolase activity"/>
    <property type="evidence" value="ECO:0007669"/>
    <property type="project" value="UniProtKB-KW"/>
</dbReference>
<feature type="signal peptide" evidence="3">
    <location>
        <begin position="1"/>
        <end position="29"/>
    </location>
</feature>
<dbReference type="SUPFAM" id="SSF53474">
    <property type="entry name" value="alpha/beta-Hydrolases"/>
    <property type="match status" value="1"/>
</dbReference>
<dbReference type="Proteomes" id="UP000515512">
    <property type="component" value="Chromosome"/>
</dbReference>
<evidence type="ECO:0000313" key="6">
    <source>
        <dbReference type="Proteomes" id="UP000515512"/>
    </source>
</evidence>
<evidence type="ECO:0000313" key="5">
    <source>
        <dbReference type="EMBL" id="QLY30559.1"/>
    </source>
</evidence>
<evidence type="ECO:0000256" key="2">
    <source>
        <dbReference type="ARBA" id="ARBA00022801"/>
    </source>
</evidence>
<dbReference type="InterPro" id="IPR050309">
    <property type="entry name" value="Type-B_Carboxylest/Lipase"/>
</dbReference>
<dbReference type="KEGG" id="nhu:H0264_36540"/>
<dbReference type="PROSITE" id="PS51318">
    <property type="entry name" value="TAT"/>
    <property type="match status" value="1"/>
</dbReference>
<dbReference type="EC" id="3.1.1.-" evidence="3"/>
<dbReference type="InterPro" id="IPR006311">
    <property type="entry name" value="TAT_signal"/>
</dbReference>
<feature type="domain" description="Carboxylesterase type B" evidence="4">
    <location>
        <begin position="347"/>
        <end position="459"/>
    </location>
</feature>
<evidence type="ECO:0000256" key="1">
    <source>
        <dbReference type="ARBA" id="ARBA00005964"/>
    </source>
</evidence>
<feature type="domain" description="Carboxylesterase type B" evidence="4">
    <location>
        <begin position="34"/>
        <end position="341"/>
    </location>
</feature>
<dbReference type="AlphaFoldDB" id="A0A7D6ZGU2"/>
<name>A0A7D6ZGU2_9NOCA</name>
<proteinExistence type="inferred from homology"/>
<dbReference type="InterPro" id="IPR002018">
    <property type="entry name" value="CarbesteraseB"/>
</dbReference>
<dbReference type="InterPro" id="IPR029058">
    <property type="entry name" value="AB_hydrolase_fold"/>
</dbReference>
<keyword evidence="2 3" id="KW-0378">Hydrolase</keyword>
<dbReference type="Pfam" id="PF00135">
    <property type="entry name" value="COesterase"/>
    <property type="match status" value="2"/>
</dbReference>
<comment type="similarity">
    <text evidence="1 3">Belongs to the type-B carboxylesterase/lipase family.</text>
</comment>
<dbReference type="PANTHER" id="PTHR11559">
    <property type="entry name" value="CARBOXYLESTERASE"/>
    <property type="match status" value="1"/>
</dbReference>
<accession>A0A7D6ZGU2</accession>
<keyword evidence="6" id="KW-1185">Reference proteome</keyword>
<protein>
    <recommendedName>
        <fullName evidence="3">Carboxylic ester hydrolase</fullName>
        <ecNumber evidence="3">3.1.1.-</ecNumber>
    </recommendedName>
</protein>
<dbReference type="RefSeq" id="WP_181581757.1">
    <property type="nucleotide sequence ID" value="NZ_CP059399.1"/>
</dbReference>
<gene>
    <name evidence="5" type="ORF">H0264_36540</name>
</gene>
<organism evidence="5 6">
    <name type="scientific">Nocardia huaxiensis</name>
    <dbReference type="NCBI Taxonomy" id="2755382"/>
    <lineage>
        <taxon>Bacteria</taxon>
        <taxon>Bacillati</taxon>
        <taxon>Actinomycetota</taxon>
        <taxon>Actinomycetes</taxon>
        <taxon>Mycobacteriales</taxon>
        <taxon>Nocardiaceae</taxon>
        <taxon>Nocardia</taxon>
    </lineage>
</organism>
<evidence type="ECO:0000256" key="3">
    <source>
        <dbReference type="RuleBase" id="RU361235"/>
    </source>
</evidence>
<dbReference type="Gene3D" id="3.40.50.1820">
    <property type="entry name" value="alpha/beta hydrolase"/>
    <property type="match status" value="2"/>
</dbReference>
<keyword evidence="3" id="KW-0732">Signal</keyword>
<dbReference type="EMBL" id="CP059399">
    <property type="protein sequence ID" value="QLY30559.1"/>
    <property type="molecule type" value="Genomic_DNA"/>
</dbReference>
<evidence type="ECO:0000259" key="4">
    <source>
        <dbReference type="Pfam" id="PF00135"/>
    </source>
</evidence>
<feature type="chain" id="PRO_5028516349" description="Carboxylic ester hydrolase" evidence="3">
    <location>
        <begin position="30"/>
        <end position="472"/>
    </location>
</feature>
<sequence>MSAGQIGRRTLLLGAGALALATACAPSRATPTPETVTTTLGPVRGVRRETGFAYLGIPYAQAPVGELRFAAPAAPVRWQEALDCTEYGPTAQRKPLSEVTAIPEPTIPGDGILNLNVFTPDPSRRAKLPVLVWIHGGGFVAGCSASPWYDGASFNRDGVVVVSIGYRLGVEGFLHVEGAPDNRAVLDWIAALTWVRDNIEAFGGDPDRVTVAGQSAGGGAVWALMGTPAAKGLFRAGISASGALSQPNDRATGQAAAEFFTRRTGVPATVAALKDMGSMQIQDLQDKMRAQGVDSLTISPLALAPFADGELIPQSSAELSKSGAAMDIPLLVGFTRDEFGAALGPGVSDLLLRGPSYRVAESHAARGIPTWLYEFSWASTAAEYSGSSFHCLDVPFAFDLLNAQGVTAVAGANPPQALADAIHRAWVSFVTDGDPGSNWPRYSLDTRQTMIWSDPPSVANDPFAPQRPLWLA</sequence>
<reference evidence="5 6" key="1">
    <citation type="submission" date="2020-07" db="EMBL/GenBank/DDBJ databases">
        <authorList>
            <person name="Zhuang K."/>
            <person name="Ran Y."/>
        </authorList>
    </citation>
    <scope>NUCLEOTIDE SEQUENCE [LARGE SCALE GENOMIC DNA]</scope>
    <source>
        <strain evidence="5 6">WCH-YHL-001</strain>
    </source>
</reference>
<dbReference type="InterPro" id="IPR019826">
    <property type="entry name" value="Carboxylesterase_B_AS"/>
</dbReference>